<dbReference type="EMBL" id="DVLL01000012">
    <property type="protein sequence ID" value="HIT58620.1"/>
    <property type="molecule type" value="Genomic_DNA"/>
</dbReference>
<evidence type="ECO:0000256" key="6">
    <source>
        <dbReference type="ARBA" id="ARBA00023236"/>
    </source>
</evidence>
<dbReference type="Gene3D" id="2.10.109.10">
    <property type="entry name" value="Umud Fragment, subunit A"/>
    <property type="match status" value="1"/>
</dbReference>
<keyword evidence="2" id="KW-0227">DNA damage</keyword>
<keyword evidence="6" id="KW-0742">SOS response</keyword>
<feature type="domain" description="Peptidase S24/S26A/S26B/S26C" evidence="8">
    <location>
        <begin position="32"/>
        <end position="146"/>
    </location>
</feature>
<dbReference type="Pfam" id="PF00717">
    <property type="entry name" value="Peptidase_S24"/>
    <property type="match status" value="1"/>
</dbReference>
<evidence type="ECO:0000256" key="1">
    <source>
        <dbReference type="ARBA" id="ARBA00007484"/>
    </source>
</evidence>
<evidence type="ECO:0000256" key="2">
    <source>
        <dbReference type="ARBA" id="ARBA00022763"/>
    </source>
</evidence>
<gene>
    <name evidence="9" type="ORF">IAC39_02750</name>
</gene>
<evidence type="ECO:0000256" key="5">
    <source>
        <dbReference type="ARBA" id="ARBA00023204"/>
    </source>
</evidence>
<dbReference type="PANTHER" id="PTHR33516">
    <property type="entry name" value="LEXA REPRESSOR"/>
    <property type="match status" value="1"/>
</dbReference>
<evidence type="ECO:0000313" key="9">
    <source>
        <dbReference type="EMBL" id="HIT58620.1"/>
    </source>
</evidence>
<sequence length="153" mass="16847">MRRDRISRLAQVLRLDPSVFINDETGTGNRIPLIGSIACGRPIFADENISEYIEAGGLVHADFALRCRGDSMTGARIYDGDIVFIRSQPTVENGEIAAVIINDEATLKRVYLKNGQLTLVAANPEYEPMVFSGRELETIHIIGKAVKFLGNLN</sequence>
<dbReference type="InterPro" id="IPR036286">
    <property type="entry name" value="LexA/Signal_pep-like_sf"/>
</dbReference>
<reference evidence="9" key="2">
    <citation type="journal article" date="2021" name="PeerJ">
        <title>Extensive microbial diversity within the chicken gut microbiome revealed by metagenomics and culture.</title>
        <authorList>
            <person name="Gilroy R."/>
            <person name="Ravi A."/>
            <person name="Getino M."/>
            <person name="Pursley I."/>
            <person name="Horton D.L."/>
            <person name="Alikhan N.F."/>
            <person name="Baker D."/>
            <person name="Gharbi K."/>
            <person name="Hall N."/>
            <person name="Watson M."/>
            <person name="Adriaenssens E.M."/>
            <person name="Foster-Nyarko E."/>
            <person name="Jarju S."/>
            <person name="Secka A."/>
            <person name="Antonio M."/>
            <person name="Oren A."/>
            <person name="Chaudhuri R.R."/>
            <person name="La Ragione R."/>
            <person name="Hildebrand F."/>
            <person name="Pallen M.J."/>
        </authorList>
    </citation>
    <scope>NUCLEOTIDE SEQUENCE</scope>
    <source>
        <strain evidence="9">CHK33-4379</strain>
    </source>
</reference>
<keyword evidence="4 7" id="KW-0068">Autocatalytic cleavage</keyword>
<evidence type="ECO:0000256" key="4">
    <source>
        <dbReference type="ARBA" id="ARBA00022813"/>
    </source>
</evidence>
<proteinExistence type="inferred from homology"/>
<dbReference type="GO" id="GO:0009432">
    <property type="term" value="P:SOS response"/>
    <property type="evidence" value="ECO:0007669"/>
    <property type="project" value="UniProtKB-KW"/>
</dbReference>
<dbReference type="InterPro" id="IPR039418">
    <property type="entry name" value="LexA-like"/>
</dbReference>
<reference evidence="9" key="1">
    <citation type="submission" date="2020-10" db="EMBL/GenBank/DDBJ databases">
        <authorList>
            <person name="Gilroy R."/>
        </authorList>
    </citation>
    <scope>NUCLEOTIDE SEQUENCE</scope>
    <source>
        <strain evidence="9">CHK33-4379</strain>
    </source>
</reference>
<protein>
    <submittedName>
        <fullName evidence="9">Repressor LexA</fullName>
    </submittedName>
</protein>
<dbReference type="CDD" id="cd06529">
    <property type="entry name" value="S24_LexA-like"/>
    <property type="match status" value="1"/>
</dbReference>
<accession>A0A9D1GUP8</accession>
<dbReference type="GO" id="GO:0016787">
    <property type="term" value="F:hydrolase activity"/>
    <property type="evidence" value="ECO:0007669"/>
    <property type="project" value="UniProtKB-KW"/>
</dbReference>
<comment type="caution">
    <text evidence="9">The sequence shown here is derived from an EMBL/GenBank/DDBJ whole genome shotgun (WGS) entry which is preliminary data.</text>
</comment>
<dbReference type="GO" id="GO:0006355">
    <property type="term" value="P:regulation of DNA-templated transcription"/>
    <property type="evidence" value="ECO:0007669"/>
    <property type="project" value="InterPro"/>
</dbReference>
<dbReference type="InterPro" id="IPR006197">
    <property type="entry name" value="Peptidase_S24_LexA"/>
</dbReference>
<organism evidence="9 10">
    <name type="scientific">Candidatus Faeciplasma pullistercoris</name>
    <dbReference type="NCBI Taxonomy" id="2840800"/>
    <lineage>
        <taxon>Bacteria</taxon>
        <taxon>Bacillati</taxon>
        <taxon>Bacillota</taxon>
        <taxon>Clostridia</taxon>
        <taxon>Eubacteriales</taxon>
        <taxon>Oscillospiraceae</taxon>
        <taxon>Oscillospiraceae incertae sedis</taxon>
        <taxon>Candidatus Faeciplasma</taxon>
    </lineage>
</organism>
<dbReference type="InterPro" id="IPR015927">
    <property type="entry name" value="Peptidase_S24_S26A/B/C"/>
</dbReference>
<dbReference type="GO" id="GO:0006281">
    <property type="term" value="P:DNA repair"/>
    <property type="evidence" value="ECO:0007669"/>
    <property type="project" value="UniProtKB-KW"/>
</dbReference>
<evidence type="ECO:0000256" key="3">
    <source>
        <dbReference type="ARBA" id="ARBA00022801"/>
    </source>
</evidence>
<dbReference type="GO" id="GO:0003677">
    <property type="term" value="F:DNA binding"/>
    <property type="evidence" value="ECO:0007669"/>
    <property type="project" value="InterPro"/>
</dbReference>
<evidence type="ECO:0000256" key="7">
    <source>
        <dbReference type="RuleBase" id="RU003991"/>
    </source>
</evidence>
<keyword evidence="5" id="KW-0234">DNA repair</keyword>
<evidence type="ECO:0000313" key="10">
    <source>
        <dbReference type="Proteomes" id="UP000824136"/>
    </source>
</evidence>
<evidence type="ECO:0000259" key="8">
    <source>
        <dbReference type="Pfam" id="PF00717"/>
    </source>
</evidence>
<dbReference type="SUPFAM" id="SSF51306">
    <property type="entry name" value="LexA/Signal peptidase"/>
    <property type="match status" value="1"/>
</dbReference>
<dbReference type="PRINTS" id="PR00726">
    <property type="entry name" value="LEXASERPTASE"/>
</dbReference>
<dbReference type="Proteomes" id="UP000824136">
    <property type="component" value="Unassembled WGS sequence"/>
</dbReference>
<comment type="similarity">
    <text evidence="1 7">Belongs to the peptidase S24 family.</text>
</comment>
<dbReference type="AlphaFoldDB" id="A0A9D1GUP8"/>
<dbReference type="InterPro" id="IPR050077">
    <property type="entry name" value="LexA_repressor"/>
</dbReference>
<dbReference type="PANTHER" id="PTHR33516:SF2">
    <property type="entry name" value="LEXA REPRESSOR-RELATED"/>
    <property type="match status" value="1"/>
</dbReference>
<keyword evidence="3 7" id="KW-0378">Hydrolase</keyword>
<name>A0A9D1GUP8_9FIRM</name>